<organism evidence="2 3">
    <name type="scientific">Parachitinimonas caeni</name>
    <dbReference type="NCBI Taxonomy" id="3031301"/>
    <lineage>
        <taxon>Bacteria</taxon>
        <taxon>Pseudomonadati</taxon>
        <taxon>Pseudomonadota</taxon>
        <taxon>Betaproteobacteria</taxon>
        <taxon>Neisseriales</taxon>
        <taxon>Chitinibacteraceae</taxon>
        <taxon>Parachitinimonas</taxon>
    </lineage>
</organism>
<dbReference type="EMBL" id="JARRAF010000002">
    <property type="protein sequence ID" value="MDK2122774.1"/>
    <property type="molecule type" value="Genomic_DNA"/>
</dbReference>
<keyword evidence="3" id="KW-1185">Reference proteome</keyword>
<gene>
    <name evidence="2" type="ORF">PZA18_01785</name>
</gene>
<feature type="chain" id="PRO_5047256471" evidence="1">
    <location>
        <begin position="27"/>
        <end position="164"/>
    </location>
</feature>
<reference evidence="2" key="1">
    <citation type="submission" date="2023-03" db="EMBL/GenBank/DDBJ databases">
        <title>Chitinimonas shenzhenensis gen. nov., sp. nov., a novel member of family Burkholderiaceae isolated from activated sludge collected in Shen Zhen, China.</title>
        <authorList>
            <person name="Wang X."/>
        </authorList>
    </citation>
    <scope>NUCLEOTIDE SEQUENCE</scope>
    <source>
        <strain evidence="2">DQS-5</strain>
    </source>
</reference>
<evidence type="ECO:0000313" key="3">
    <source>
        <dbReference type="Proteomes" id="UP001172778"/>
    </source>
</evidence>
<comment type="caution">
    <text evidence="2">The sequence shown here is derived from an EMBL/GenBank/DDBJ whole genome shotgun (WGS) entry which is preliminary data.</text>
</comment>
<protein>
    <submittedName>
        <fullName evidence="2">Uncharacterized protein</fullName>
    </submittedName>
</protein>
<evidence type="ECO:0000313" key="2">
    <source>
        <dbReference type="EMBL" id="MDK2122774.1"/>
    </source>
</evidence>
<sequence>MKKISKWMGTAVVAGTCLLGTQAAMAESKFEQLVVKSAMQAQTAEKAAETITLTDGQGGTAVLTTNNSGGNLSAEATYTNYNAAPGITYSGTARFNGTLSGSTVSTANLVMDISMMAGGTSVRYRLNMNLANNSFSGTLTLFSPTEFTIDFGPIAANTMFDWLL</sequence>
<dbReference type="Proteomes" id="UP001172778">
    <property type="component" value="Unassembled WGS sequence"/>
</dbReference>
<name>A0ABT7DS40_9NEIS</name>
<evidence type="ECO:0000256" key="1">
    <source>
        <dbReference type="SAM" id="SignalP"/>
    </source>
</evidence>
<proteinExistence type="predicted"/>
<dbReference type="RefSeq" id="WP_284099063.1">
    <property type="nucleotide sequence ID" value="NZ_JARRAF010000002.1"/>
</dbReference>
<keyword evidence="1" id="KW-0732">Signal</keyword>
<feature type="signal peptide" evidence="1">
    <location>
        <begin position="1"/>
        <end position="26"/>
    </location>
</feature>
<accession>A0ABT7DS40</accession>